<keyword evidence="4" id="KW-1185">Reference proteome</keyword>
<protein>
    <submittedName>
        <fullName evidence="3">Choloylglycine hydrolase</fullName>
    </submittedName>
</protein>
<evidence type="ECO:0000313" key="4">
    <source>
        <dbReference type="Proteomes" id="UP000022141"/>
    </source>
</evidence>
<dbReference type="NCBIfam" id="NF040521">
    <property type="entry name" value="C45_proenzyme"/>
    <property type="match status" value="1"/>
</dbReference>
<dbReference type="AlphaFoldDB" id="A0A011QP01"/>
<evidence type="ECO:0000259" key="2">
    <source>
        <dbReference type="Pfam" id="PF03417"/>
    </source>
</evidence>
<evidence type="ECO:0000256" key="1">
    <source>
        <dbReference type="SAM" id="MobiDB-lite"/>
    </source>
</evidence>
<dbReference type="InterPro" id="IPR005079">
    <property type="entry name" value="Peptidase_C45_hydrolase"/>
</dbReference>
<dbReference type="EMBL" id="JEMY01000003">
    <property type="protein sequence ID" value="EXI90997.1"/>
    <property type="molecule type" value="Genomic_DNA"/>
</dbReference>
<dbReference type="SUPFAM" id="SSF56235">
    <property type="entry name" value="N-terminal nucleophile aminohydrolases (Ntn hydrolases)"/>
    <property type="match status" value="1"/>
</dbReference>
<dbReference type="PANTHER" id="PTHR34180:SF1">
    <property type="entry name" value="BETA-ALANYL-DOPAMINE_CARCININE HYDROLASE"/>
    <property type="match status" value="1"/>
</dbReference>
<feature type="compositionally biased region" description="Basic and acidic residues" evidence="1">
    <location>
        <begin position="339"/>
        <end position="352"/>
    </location>
</feature>
<reference evidence="3" key="1">
    <citation type="submission" date="2014-02" db="EMBL/GenBank/DDBJ databases">
        <title>Expanding our view of genomic diversity in Candidatus Accumulibacter clades.</title>
        <authorList>
            <person name="Skennerton C.T."/>
            <person name="Barr J.J."/>
            <person name="Slater F.R."/>
            <person name="Bond P.L."/>
            <person name="Tyson G.W."/>
        </authorList>
    </citation>
    <scope>NUCLEOTIDE SEQUENCE [LARGE SCALE GENOMIC DNA]</scope>
</reference>
<evidence type="ECO:0000313" key="3">
    <source>
        <dbReference type="EMBL" id="EXI90997.1"/>
    </source>
</evidence>
<dbReference type="Pfam" id="PF03417">
    <property type="entry name" value="AAT"/>
    <property type="match status" value="1"/>
</dbReference>
<dbReference type="InterPro" id="IPR047801">
    <property type="entry name" value="Peptidase_C45"/>
</dbReference>
<dbReference type="InterPro" id="IPR029055">
    <property type="entry name" value="Ntn_hydrolases_N"/>
</dbReference>
<dbReference type="Gene3D" id="3.60.60.10">
    <property type="entry name" value="Penicillin V Acylase, Chain A"/>
    <property type="match status" value="1"/>
</dbReference>
<feature type="domain" description="Peptidase C45 hydrolase" evidence="2">
    <location>
        <begin position="104"/>
        <end position="307"/>
    </location>
</feature>
<accession>A0A011QP01</accession>
<dbReference type="STRING" id="1454004.AW11_00338"/>
<dbReference type="InterPro" id="IPR047794">
    <property type="entry name" value="C45_proenzyme-like"/>
</dbReference>
<keyword evidence="3" id="KW-0378">Hydrolase</keyword>
<organism evidence="3 4">
    <name type="scientific">Accumulibacter regalis</name>
    <dbReference type="NCBI Taxonomy" id="522306"/>
    <lineage>
        <taxon>Bacteria</taxon>
        <taxon>Pseudomonadati</taxon>
        <taxon>Pseudomonadota</taxon>
        <taxon>Betaproteobacteria</taxon>
        <taxon>Candidatus Accumulibacter</taxon>
    </lineage>
</organism>
<dbReference type="GO" id="GO:0016787">
    <property type="term" value="F:hydrolase activity"/>
    <property type="evidence" value="ECO:0007669"/>
    <property type="project" value="UniProtKB-KW"/>
</dbReference>
<gene>
    <name evidence="3" type="ORF">AW11_00338</name>
</gene>
<name>A0A011QP01_ACCRE</name>
<dbReference type="Proteomes" id="UP000022141">
    <property type="component" value="Unassembled WGS sequence"/>
</dbReference>
<sequence length="352" mass="39442">MPLIQTQSLLFRAMEEARPGAVWQNLFREFWPSYRRWYLQSGEAARPYYLPCVRALRKHMPELLPTYEALSELSGGGDVEARFLSLFCPPPYVTGCSQLVWPGERPLLVRNYDYPPQLCEGVILKTAWNGREVIGLSDCMWGLLDGINEDGLVVALSFGGRQEVGEGFGVPLVLRYVLETCTRTDEACAALARVPVHMSYNVTVVDRSGDFSTVFLAPGKSGDIRRLAAATNHQKKVEWHQHARATSTVERLRRLMEMLDDSTMTSEALIAAFLRPPIYSNAFARGLGTLYSAAYWPGEGRADFFWPGVSWSQSFADFTVGDRLIEFGASPPPPNNDTRGMDLREETSNEGR</sequence>
<feature type="region of interest" description="Disordered" evidence="1">
    <location>
        <begin position="326"/>
        <end position="352"/>
    </location>
</feature>
<dbReference type="PATRIC" id="fig|1454004.3.peg.349"/>
<proteinExistence type="predicted"/>
<dbReference type="eggNOG" id="COG4927">
    <property type="taxonomic scope" value="Bacteria"/>
</dbReference>
<comment type="caution">
    <text evidence="3">The sequence shown here is derived from an EMBL/GenBank/DDBJ whole genome shotgun (WGS) entry which is preliminary data.</text>
</comment>
<dbReference type="PANTHER" id="PTHR34180">
    <property type="entry name" value="PEPTIDASE C45"/>
    <property type="match status" value="1"/>
</dbReference>